<gene>
    <name evidence="1" type="ORF">CLV25_101542</name>
</gene>
<dbReference type="Pfam" id="PF16961">
    <property type="entry name" value="OmpA_like"/>
    <property type="match status" value="1"/>
</dbReference>
<dbReference type="AlphaFoldDB" id="A0A4R2EZC5"/>
<dbReference type="EMBL" id="SLWB01000001">
    <property type="protein sequence ID" value="TCN73317.1"/>
    <property type="molecule type" value="Genomic_DNA"/>
</dbReference>
<evidence type="ECO:0000313" key="2">
    <source>
        <dbReference type="Proteomes" id="UP000294830"/>
    </source>
</evidence>
<dbReference type="InterPro" id="IPR031585">
    <property type="entry name" value="OmpA_OmpF-like"/>
</dbReference>
<comment type="caution">
    <text evidence="1">The sequence shown here is derived from an EMBL/GenBank/DDBJ whole genome shotgun (WGS) entry which is preliminary data.</text>
</comment>
<dbReference type="Proteomes" id="UP000294830">
    <property type="component" value="Unassembled WGS sequence"/>
</dbReference>
<keyword evidence="2" id="KW-1185">Reference proteome</keyword>
<sequence>MAFICLISTSLFAQAPTGSEDVFAPRKGDYQFSLVFGKGQFINENTTYLLPAYNATSVGLPSGNGQSGSPATYLRLGSMNNNSVVNMVGIQGRYFVTNNWEVNLMVSMNINRTPKVDYGEGDLSVPDMPIPEYKWVDGVYANNYLSVLGVNYWFKTRNPRLYPYLGVAGSGAIATIATERPYTGEVDSDGDPIAASSASSRSGSAWAVTGAIVAGVDYSISQGLTIGIEVQPFAYTYSAVTMEPTGYYKFSATNHEMRVFQMPMLKLGVRF</sequence>
<protein>
    <submittedName>
        <fullName evidence="1">Putative OmpA-OmpF-like porin</fullName>
    </submittedName>
</protein>
<evidence type="ECO:0000313" key="1">
    <source>
        <dbReference type="EMBL" id="TCN73317.1"/>
    </source>
</evidence>
<accession>A0A4R2EZC5</accession>
<proteinExistence type="predicted"/>
<reference evidence="1 2" key="1">
    <citation type="submission" date="2019-03" db="EMBL/GenBank/DDBJ databases">
        <title>Genomic Encyclopedia of Archaeal and Bacterial Type Strains, Phase II (KMG-II): from individual species to whole genera.</title>
        <authorList>
            <person name="Goeker M."/>
        </authorList>
    </citation>
    <scope>NUCLEOTIDE SEQUENCE [LARGE SCALE GENOMIC DNA]</scope>
    <source>
        <strain evidence="1 2">RL-C</strain>
    </source>
</reference>
<name>A0A4R2EZC5_9BACT</name>
<dbReference type="Gene3D" id="2.40.160.20">
    <property type="match status" value="1"/>
</dbReference>
<organism evidence="1 2">
    <name type="scientific">Acetobacteroides hydrogenigenes</name>
    <dbReference type="NCBI Taxonomy" id="979970"/>
    <lineage>
        <taxon>Bacteria</taxon>
        <taxon>Pseudomonadati</taxon>
        <taxon>Bacteroidota</taxon>
        <taxon>Bacteroidia</taxon>
        <taxon>Bacteroidales</taxon>
        <taxon>Rikenellaceae</taxon>
        <taxon>Acetobacteroides</taxon>
    </lineage>
</organism>